<feature type="signal peptide" evidence="3">
    <location>
        <begin position="1"/>
        <end position="27"/>
    </location>
</feature>
<protein>
    <recommendedName>
        <fullName evidence="4">SGNH hydrolase-type esterase domain-containing protein</fullName>
    </recommendedName>
</protein>
<accession>A0ABX2EEC7</accession>
<feature type="domain" description="SGNH hydrolase-type esterase" evidence="4">
    <location>
        <begin position="477"/>
        <end position="671"/>
    </location>
</feature>
<sequence length="1105" mass="117717">MALRRLAAAAAASALAACTLPPPTTPAAPQPLAFPGAEGAGRFALGGRGGAVFHVTHLGDGGPGSLRAAVEASGPRTVVFEVSGTIALKTPLRITHGRITIAGQTAPGDGITLRDQPFEIAADDVVVRFIRSRLGDESGVDGDAIGVVAGRRIMLDHVSASWSTDEALSLSARFDTPERSFGDVTVQWSFITESLNLNRPKRGEAHGFGTLLRASRGARISMHHNLWALHLDRMPRPGNWHQPDIDPQGAVFDFRANVFYGWGRDRAGYNLDSTNTRSTYRFTDNAYIAGPMSTGALAFEESSTAAHAYFARNAMNGVIPADPYSLVRAHPKHLPNGLPSGYGLAEPPDNGAVTPDAADTAQDRVLAHAGASLVRDLVDLRIVRHVRQRSGRLIDSQREVGGWPALQSLPAPADGDRDGLPDAWETAHGLDRADPRDGARIDPRSGTTPLEAYLASLVAHVHRPGPLASVHPALHLVGDSTLADKPASPPNLEHGWGTLFRTLVAEPERIVNHAMNGRSTKNFRDEGRWAHLLSQLRAGDMVLIQFGHNDAKADDPKRFADARGAYRDNLRRFAQEVRERGATPLLATPLARREFDATGRLRDTHGDYPAMARAVAAELKLPLLDLQRASAALLERLGPDESKRLFVHAEPGDLDRHPEGIRDNTHFSAQGAFAMAQLAAQALRALGVAPPGGWSAAEPGFDARGIGPTGWTRTRGGEGGRVIRVTTLAADGPGSLRAAIDADGPRTVVFDVAGRIDLAGGKLVLRRPHLSIAGDSAPAPGITLIRGETQVATHDVIVQHLSFRPGAYGRRKKSGNDHDGISTVDGAHDVIVDHCSFTWATDENLSASGPRFDGGPPPEAWRRATSHRITYSHNLIAEGLSHSVHEKGEHSKGTLIHDNASGILLYGNVYVSNRERNALFKGGARGAMVNNLIVNPGTRAVHYNLLADEWSGQAPVNGRLALQGNVLRAGPDTLAGTPFLALEGVGDLELFMADNLAFDAAGAPAPVRIAVPGDGQPLAPGVDEPALRRGEGMARTARLVTGAAPYLPPGLLPLRAERVLRELPAAVGARPWDRDPIDARILRDAQQGRGRIIDAEPAGALMPAR</sequence>
<dbReference type="RefSeq" id="WP_173122064.1">
    <property type="nucleotide sequence ID" value="NZ_JABRWJ010000002.1"/>
</dbReference>
<dbReference type="InterPro" id="IPR037459">
    <property type="entry name" value="RhgT-like"/>
</dbReference>
<keyword evidence="1" id="KW-0479">Metal-binding</keyword>
<dbReference type="Gene3D" id="3.40.50.1110">
    <property type="entry name" value="SGNH hydrolase"/>
    <property type="match status" value="1"/>
</dbReference>
<evidence type="ECO:0000313" key="6">
    <source>
        <dbReference type="Proteomes" id="UP000737171"/>
    </source>
</evidence>
<dbReference type="InterPro" id="IPR036514">
    <property type="entry name" value="SGNH_hydro_sf"/>
</dbReference>
<evidence type="ECO:0000313" key="5">
    <source>
        <dbReference type="EMBL" id="NRF66972.1"/>
    </source>
</evidence>
<name>A0ABX2EEC7_9BURK</name>
<evidence type="ECO:0000259" key="4">
    <source>
        <dbReference type="Pfam" id="PF13472"/>
    </source>
</evidence>
<keyword evidence="6" id="KW-1185">Reference proteome</keyword>
<keyword evidence="2" id="KW-0325">Glycoprotein</keyword>
<dbReference type="InterPro" id="IPR013830">
    <property type="entry name" value="SGNH_hydro"/>
</dbReference>
<dbReference type="InterPro" id="IPR011050">
    <property type="entry name" value="Pectin_lyase_fold/virulence"/>
</dbReference>
<organism evidence="5 6">
    <name type="scientific">Pseudaquabacterium terrae</name>
    <dbReference type="NCBI Taxonomy" id="2732868"/>
    <lineage>
        <taxon>Bacteria</taxon>
        <taxon>Pseudomonadati</taxon>
        <taxon>Pseudomonadota</taxon>
        <taxon>Betaproteobacteria</taxon>
        <taxon>Burkholderiales</taxon>
        <taxon>Sphaerotilaceae</taxon>
        <taxon>Pseudaquabacterium</taxon>
    </lineage>
</organism>
<evidence type="ECO:0000256" key="3">
    <source>
        <dbReference type="SAM" id="SignalP"/>
    </source>
</evidence>
<dbReference type="SUPFAM" id="SSF51126">
    <property type="entry name" value="Pectin lyase-like"/>
    <property type="match status" value="2"/>
</dbReference>
<dbReference type="PROSITE" id="PS51257">
    <property type="entry name" value="PROKAR_LIPOPROTEIN"/>
    <property type="match status" value="1"/>
</dbReference>
<dbReference type="Proteomes" id="UP000737171">
    <property type="component" value="Unassembled WGS sequence"/>
</dbReference>
<feature type="chain" id="PRO_5045185760" description="SGNH hydrolase-type esterase domain-containing protein" evidence="3">
    <location>
        <begin position="28"/>
        <end position="1105"/>
    </location>
</feature>
<dbReference type="Pfam" id="PF13472">
    <property type="entry name" value="Lipase_GDSL_2"/>
    <property type="match status" value="1"/>
</dbReference>
<reference evidence="5 6" key="1">
    <citation type="submission" date="2020-05" db="EMBL/GenBank/DDBJ databases">
        <title>Aquincola sp. isolate from soil.</title>
        <authorList>
            <person name="Han J."/>
            <person name="Kim D.-U."/>
        </authorList>
    </citation>
    <scope>NUCLEOTIDE SEQUENCE [LARGE SCALE GENOMIC DNA]</scope>
    <source>
        <strain evidence="5 6">S2</strain>
    </source>
</reference>
<dbReference type="PANTHER" id="PTHR42970">
    <property type="entry name" value="PECTATE LYASE C-RELATED"/>
    <property type="match status" value="1"/>
</dbReference>
<gene>
    <name evidence="5" type="ORF">HLB44_08250</name>
</gene>
<dbReference type="CDD" id="cd01821">
    <property type="entry name" value="Rhamnogalacturan_acetylesterase_like"/>
    <property type="match status" value="1"/>
</dbReference>
<keyword evidence="3" id="KW-0732">Signal</keyword>
<dbReference type="InterPro" id="IPR012334">
    <property type="entry name" value="Pectin_lyas_fold"/>
</dbReference>
<evidence type="ECO:0000256" key="1">
    <source>
        <dbReference type="ARBA" id="ARBA00022723"/>
    </source>
</evidence>
<dbReference type="PANTHER" id="PTHR42970:SF1">
    <property type="entry name" value="PECTATE LYASE C-RELATED"/>
    <property type="match status" value="1"/>
</dbReference>
<dbReference type="InterPro" id="IPR052063">
    <property type="entry name" value="Polysaccharide_Lyase_1"/>
</dbReference>
<dbReference type="Gene3D" id="2.160.20.10">
    <property type="entry name" value="Single-stranded right-handed beta-helix, Pectin lyase-like"/>
    <property type="match status" value="2"/>
</dbReference>
<dbReference type="SUPFAM" id="SSF52266">
    <property type="entry name" value="SGNH hydrolase"/>
    <property type="match status" value="1"/>
</dbReference>
<comment type="caution">
    <text evidence="5">The sequence shown here is derived from an EMBL/GenBank/DDBJ whole genome shotgun (WGS) entry which is preliminary data.</text>
</comment>
<dbReference type="EMBL" id="JABRWJ010000002">
    <property type="protein sequence ID" value="NRF66972.1"/>
    <property type="molecule type" value="Genomic_DNA"/>
</dbReference>
<evidence type="ECO:0000256" key="2">
    <source>
        <dbReference type="ARBA" id="ARBA00023180"/>
    </source>
</evidence>
<proteinExistence type="predicted"/>